<name>A0A833J4P6_9HYPH</name>
<evidence type="ECO:0000313" key="3">
    <source>
        <dbReference type="Proteomes" id="UP000469949"/>
    </source>
</evidence>
<gene>
    <name evidence="2" type="ORF">F8B43_3429</name>
</gene>
<comment type="caution">
    <text evidence="2">The sequence shown here is derived from an EMBL/GenBank/DDBJ whole genome shotgun (WGS) entry which is preliminary data.</text>
</comment>
<sequence>MYGLIADCFDREPVAGSISEAMRLYDEKNPNDPNRLRSRAQTELGLRKQLGIRQHDA</sequence>
<dbReference type="AlphaFoldDB" id="A0A833J4P6"/>
<accession>A0A833J4P6</accession>
<reference evidence="2 3" key="1">
    <citation type="submission" date="2019-10" db="EMBL/GenBank/DDBJ databases">
        <title>Draft Genome Sequence of the Caffeine Degrading Methylotroph Methylorubrum populi PINKEL.</title>
        <authorList>
            <person name="Dawson S.C."/>
            <person name="Zhang X."/>
            <person name="Wright M.E."/>
            <person name="Sharma G."/>
            <person name="Langner J.T."/>
            <person name="Ditty J.L."/>
            <person name="Subuyuj G.A."/>
        </authorList>
    </citation>
    <scope>NUCLEOTIDE SEQUENCE [LARGE SCALE GENOMIC DNA]</scope>
    <source>
        <strain evidence="2 3">Pinkel</strain>
    </source>
</reference>
<dbReference type="EMBL" id="WEKV01000013">
    <property type="protein sequence ID" value="KAB7784074.1"/>
    <property type="molecule type" value="Genomic_DNA"/>
</dbReference>
<feature type="region of interest" description="Disordered" evidence="1">
    <location>
        <begin position="26"/>
        <end position="57"/>
    </location>
</feature>
<organism evidence="2 3">
    <name type="scientific">Methylorubrum populi</name>
    <dbReference type="NCBI Taxonomy" id="223967"/>
    <lineage>
        <taxon>Bacteria</taxon>
        <taxon>Pseudomonadati</taxon>
        <taxon>Pseudomonadota</taxon>
        <taxon>Alphaproteobacteria</taxon>
        <taxon>Hyphomicrobiales</taxon>
        <taxon>Methylobacteriaceae</taxon>
        <taxon>Methylorubrum</taxon>
    </lineage>
</organism>
<dbReference type="Proteomes" id="UP000469949">
    <property type="component" value="Unassembled WGS sequence"/>
</dbReference>
<evidence type="ECO:0000313" key="2">
    <source>
        <dbReference type="EMBL" id="KAB7784074.1"/>
    </source>
</evidence>
<evidence type="ECO:0000256" key="1">
    <source>
        <dbReference type="SAM" id="MobiDB-lite"/>
    </source>
</evidence>
<proteinExistence type="predicted"/>
<protein>
    <submittedName>
        <fullName evidence="2">Uncharacterized protein</fullName>
    </submittedName>
</protein>